<dbReference type="GO" id="GO:0000976">
    <property type="term" value="F:transcription cis-regulatory region binding"/>
    <property type="evidence" value="ECO:0007669"/>
    <property type="project" value="TreeGrafter"/>
</dbReference>
<dbReference type="PROSITE" id="PS50157">
    <property type="entry name" value="ZINC_FINGER_C2H2_2"/>
    <property type="match status" value="1"/>
</dbReference>
<dbReference type="SUPFAM" id="SSF57667">
    <property type="entry name" value="beta-beta-alpha zinc fingers"/>
    <property type="match status" value="1"/>
</dbReference>
<dbReference type="GO" id="GO:0003700">
    <property type="term" value="F:DNA-binding transcription factor activity"/>
    <property type="evidence" value="ECO:0007669"/>
    <property type="project" value="TreeGrafter"/>
</dbReference>
<dbReference type="Gene3D" id="3.30.160.60">
    <property type="entry name" value="Classic Zinc Finger"/>
    <property type="match status" value="1"/>
</dbReference>
<dbReference type="InterPro" id="IPR013087">
    <property type="entry name" value="Znf_C2H2_type"/>
</dbReference>
<keyword evidence="4" id="KW-1185">Reference proteome</keyword>
<dbReference type="GO" id="GO:0009736">
    <property type="term" value="P:cytokinin-activated signaling pathway"/>
    <property type="evidence" value="ECO:0007669"/>
    <property type="project" value="TreeGrafter"/>
</dbReference>
<dbReference type="AlphaFoldDB" id="A0AAN7QQK5"/>
<dbReference type="GO" id="GO:0008270">
    <property type="term" value="F:zinc ion binding"/>
    <property type="evidence" value="ECO:0007669"/>
    <property type="project" value="UniProtKB-KW"/>
</dbReference>
<feature type="domain" description="C2H2-type" evidence="2">
    <location>
        <begin position="69"/>
        <end position="96"/>
    </location>
</feature>
<evidence type="ECO:0000313" key="3">
    <source>
        <dbReference type="EMBL" id="KAK4773926.1"/>
    </source>
</evidence>
<dbReference type="Proteomes" id="UP001345219">
    <property type="component" value="Chromosome 22"/>
</dbReference>
<protein>
    <recommendedName>
        <fullName evidence="2">C2H2-type domain-containing protein</fullName>
    </recommendedName>
</protein>
<dbReference type="GO" id="GO:0010090">
    <property type="term" value="P:trichome morphogenesis"/>
    <property type="evidence" value="ECO:0007669"/>
    <property type="project" value="InterPro"/>
</dbReference>
<proteinExistence type="predicted"/>
<dbReference type="GO" id="GO:0005634">
    <property type="term" value="C:nucleus"/>
    <property type="evidence" value="ECO:0007669"/>
    <property type="project" value="TreeGrafter"/>
</dbReference>
<evidence type="ECO:0000313" key="4">
    <source>
        <dbReference type="Proteomes" id="UP001345219"/>
    </source>
</evidence>
<keyword evidence="1" id="KW-0862">Zinc</keyword>
<keyword evidence="1" id="KW-0863">Zinc-finger</keyword>
<dbReference type="InterPro" id="IPR036236">
    <property type="entry name" value="Znf_C2H2_sf"/>
</dbReference>
<evidence type="ECO:0000256" key="1">
    <source>
        <dbReference type="PROSITE-ProRule" id="PRU00042"/>
    </source>
</evidence>
<dbReference type="EMBL" id="JAXIOK010000004">
    <property type="protein sequence ID" value="KAK4773926.1"/>
    <property type="molecule type" value="Genomic_DNA"/>
</dbReference>
<name>A0AAN7QQK5_9MYRT</name>
<gene>
    <name evidence="3" type="ORF">SAY87_028945</name>
</gene>
<organism evidence="3 4">
    <name type="scientific">Trapa incisa</name>
    <dbReference type="NCBI Taxonomy" id="236973"/>
    <lineage>
        <taxon>Eukaryota</taxon>
        <taxon>Viridiplantae</taxon>
        <taxon>Streptophyta</taxon>
        <taxon>Embryophyta</taxon>
        <taxon>Tracheophyta</taxon>
        <taxon>Spermatophyta</taxon>
        <taxon>Magnoliopsida</taxon>
        <taxon>eudicotyledons</taxon>
        <taxon>Gunneridae</taxon>
        <taxon>Pentapetalae</taxon>
        <taxon>rosids</taxon>
        <taxon>malvids</taxon>
        <taxon>Myrtales</taxon>
        <taxon>Lythraceae</taxon>
        <taxon>Trapa</taxon>
    </lineage>
</organism>
<dbReference type="PANTHER" id="PTHR46353">
    <property type="entry name" value="ZINC FINGER PROTEIN 5"/>
    <property type="match status" value="1"/>
</dbReference>
<keyword evidence="1" id="KW-0479">Metal-binding</keyword>
<dbReference type="PROSITE" id="PS00028">
    <property type="entry name" value="ZINC_FINGER_C2H2_1"/>
    <property type="match status" value="1"/>
</dbReference>
<sequence length="258" mass="27901">MAESLDYQLESNSNPNSKDLSQLKLFGFKVYDEENSSSVEVPTPCMVTDSPEGSADAGDGLFPSEQSKYECQYCCKEFANKQALGGHQNAHKKERYRLRRAQMLAARRKAAVSIVKKPIISTFTPATLLSRAGPVVVQPGAPPAPLSWLHFPGSVSPFQVSHGCMFTSSGSGVGRPDMLTVLPHDRGGRAYSSVATVGSHQVQSRVRTVTGQSLSKFSDRINHGPSFDGSLNLDLHLSLNPGGSMSDRLSWQASQTEN</sequence>
<accession>A0AAN7QQK5</accession>
<reference evidence="3 4" key="1">
    <citation type="journal article" date="2023" name="Hortic Res">
        <title>Pangenome of water caltrop reveals structural variations and asymmetric subgenome divergence after allopolyploidization.</title>
        <authorList>
            <person name="Zhang X."/>
            <person name="Chen Y."/>
            <person name="Wang L."/>
            <person name="Yuan Y."/>
            <person name="Fang M."/>
            <person name="Shi L."/>
            <person name="Lu R."/>
            <person name="Comes H.P."/>
            <person name="Ma Y."/>
            <person name="Chen Y."/>
            <person name="Huang G."/>
            <person name="Zhou Y."/>
            <person name="Zheng Z."/>
            <person name="Qiu Y."/>
        </authorList>
    </citation>
    <scope>NUCLEOTIDE SEQUENCE [LARGE SCALE GENOMIC DNA]</scope>
    <source>
        <tissue evidence="3">Roots</tissue>
    </source>
</reference>
<dbReference type="GO" id="GO:0009740">
    <property type="term" value="P:gibberellic acid mediated signaling pathway"/>
    <property type="evidence" value="ECO:0007669"/>
    <property type="project" value="TreeGrafter"/>
</dbReference>
<dbReference type="InterPro" id="IPR044299">
    <property type="entry name" value="GIS3/ZFP5/ZFP6"/>
</dbReference>
<evidence type="ECO:0000259" key="2">
    <source>
        <dbReference type="PROSITE" id="PS50157"/>
    </source>
</evidence>
<dbReference type="PANTHER" id="PTHR46353:SF23">
    <property type="entry name" value="C2H2 ZINC FINGER-CONTAINING PROTEIN-RELATED"/>
    <property type="match status" value="1"/>
</dbReference>
<comment type="caution">
    <text evidence="3">The sequence shown here is derived from an EMBL/GenBank/DDBJ whole genome shotgun (WGS) entry which is preliminary data.</text>
</comment>